<comment type="subcellular location">
    <subcellularLocation>
        <location evidence="1">Cell inner membrane</location>
        <topology evidence="1">Multi-pass membrane protein</topology>
    </subcellularLocation>
</comment>
<keyword evidence="6 9" id="KW-1133">Transmembrane helix</keyword>
<dbReference type="Proteomes" id="UP000739565">
    <property type="component" value="Unassembled WGS sequence"/>
</dbReference>
<keyword evidence="5 9" id="KW-0812">Transmembrane</keyword>
<keyword evidence="4" id="KW-0997">Cell inner membrane</keyword>
<evidence type="ECO:0000256" key="7">
    <source>
        <dbReference type="ARBA" id="ARBA00023136"/>
    </source>
</evidence>
<reference evidence="10" key="1">
    <citation type="submission" date="2021-07" db="EMBL/GenBank/DDBJ databases">
        <title>New genus and species of the family Alcaligenaceae.</title>
        <authorList>
            <person name="Hahn M.W."/>
        </authorList>
    </citation>
    <scope>NUCLEOTIDE SEQUENCE</scope>
    <source>
        <strain evidence="10">LF4-65</strain>
    </source>
</reference>
<comment type="similarity">
    <text evidence="8">Belongs to the TsuA/YedE (TC 9.B.102) family.</text>
</comment>
<feature type="transmembrane region" description="Helical" evidence="9">
    <location>
        <begin position="284"/>
        <end position="305"/>
    </location>
</feature>
<comment type="caution">
    <text evidence="10">The sequence shown here is derived from an EMBL/GenBank/DDBJ whole genome shotgun (WGS) entry which is preliminary data.</text>
</comment>
<sequence>MSPNEILAWSGLAIGVAFGALGQSTGFCLNRAVKDYVESKNLLKARSFALAMLVAIVGTQLLAITELIDFSTAIYRTPNFSWLLLPIGATMFGYGMMLANGCGARTVVLLAQGNLRSLVVLLCLGISAYATLSGVLGPLRTMLAQATSVPLGGLYEWSSLSNRFLAGLLLVTLAWFVFFRGMILRSAKDFFGGLGVGLLVVAGWIATGWLAADEFEPTPLVSLTFIAPIGETIQYLMIATGMRFGFPVAVICGVLLGSFVIAALRGRLQLQGFSTPREMGRYVLGGMLMGVGGALGLGCSIGQGLTGMSTLAFSSMIASLCILFGAGLAAQRNR</sequence>
<feature type="transmembrane region" description="Helical" evidence="9">
    <location>
        <begin position="311"/>
        <end position="330"/>
    </location>
</feature>
<gene>
    <name evidence="10" type="ORF">KZZ10_08905</name>
</gene>
<evidence type="ECO:0000256" key="6">
    <source>
        <dbReference type="ARBA" id="ARBA00022989"/>
    </source>
</evidence>
<organism evidence="10 11">
    <name type="scientific">Zwartia hollandica</name>
    <dbReference type="NCBI Taxonomy" id="324606"/>
    <lineage>
        <taxon>Bacteria</taxon>
        <taxon>Pseudomonadati</taxon>
        <taxon>Pseudomonadota</taxon>
        <taxon>Betaproteobacteria</taxon>
        <taxon>Burkholderiales</taxon>
        <taxon>Alcaligenaceae</taxon>
        <taxon>Zwartia</taxon>
    </lineage>
</organism>
<feature type="transmembrane region" description="Helical" evidence="9">
    <location>
        <begin position="160"/>
        <end position="178"/>
    </location>
</feature>
<evidence type="ECO:0000256" key="3">
    <source>
        <dbReference type="ARBA" id="ARBA00022475"/>
    </source>
</evidence>
<proteinExistence type="inferred from homology"/>
<feature type="transmembrane region" description="Helical" evidence="9">
    <location>
        <begin position="6"/>
        <end position="27"/>
    </location>
</feature>
<feature type="transmembrane region" description="Helical" evidence="9">
    <location>
        <begin position="80"/>
        <end position="99"/>
    </location>
</feature>
<evidence type="ECO:0000256" key="5">
    <source>
        <dbReference type="ARBA" id="ARBA00022692"/>
    </source>
</evidence>
<feature type="transmembrane region" description="Helical" evidence="9">
    <location>
        <begin position="48"/>
        <end position="68"/>
    </location>
</feature>
<feature type="transmembrane region" description="Helical" evidence="9">
    <location>
        <begin position="244"/>
        <end position="264"/>
    </location>
</feature>
<dbReference type="RefSeq" id="WP_259661172.1">
    <property type="nucleotide sequence ID" value="NZ_JAHXRI010000007.1"/>
</dbReference>
<protein>
    <submittedName>
        <fullName evidence="10">YeeE/YedE family protein</fullName>
    </submittedName>
</protein>
<dbReference type="InterPro" id="IPR007272">
    <property type="entry name" value="Sulf_transp_TsuA/YedE"/>
</dbReference>
<evidence type="ECO:0000256" key="8">
    <source>
        <dbReference type="ARBA" id="ARBA00035655"/>
    </source>
</evidence>
<dbReference type="PANTHER" id="PTHR30574">
    <property type="entry name" value="INNER MEMBRANE PROTEIN YEDE"/>
    <property type="match status" value="1"/>
</dbReference>
<dbReference type="GO" id="GO:0005886">
    <property type="term" value="C:plasma membrane"/>
    <property type="evidence" value="ECO:0007669"/>
    <property type="project" value="UniProtKB-SubCell"/>
</dbReference>
<keyword evidence="2" id="KW-0813">Transport</keyword>
<feature type="transmembrane region" description="Helical" evidence="9">
    <location>
        <begin position="190"/>
        <end position="212"/>
    </location>
</feature>
<evidence type="ECO:0000256" key="2">
    <source>
        <dbReference type="ARBA" id="ARBA00022448"/>
    </source>
</evidence>
<dbReference type="EMBL" id="JAHXRI010000007">
    <property type="protein sequence ID" value="MBZ1350762.1"/>
    <property type="molecule type" value="Genomic_DNA"/>
</dbReference>
<evidence type="ECO:0000313" key="10">
    <source>
        <dbReference type="EMBL" id="MBZ1350762.1"/>
    </source>
</evidence>
<evidence type="ECO:0000313" key="11">
    <source>
        <dbReference type="Proteomes" id="UP000739565"/>
    </source>
</evidence>
<evidence type="ECO:0000256" key="1">
    <source>
        <dbReference type="ARBA" id="ARBA00004429"/>
    </source>
</evidence>
<dbReference type="AlphaFoldDB" id="A0A953N8C0"/>
<dbReference type="Pfam" id="PF04143">
    <property type="entry name" value="Sulf_transp"/>
    <property type="match status" value="1"/>
</dbReference>
<evidence type="ECO:0000256" key="4">
    <source>
        <dbReference type="ARBA" id="ARBA00022519"/>
    </source>
</evidence>
<evidence type="ECO:0000256" key="9">
    <source>
        <dbReference type="SAM" id="Phobius"/>
    </source>
</evidence>
<keyword evidence="11" id="KW-1185">Reference proteome</keyword>
<keyword evidence="7 9" id="KW-0472">Membrane</keyword>
<keyword evidence="3" id="KW-1003">Cell membrane</keyword>
<accession>A0A953N8C0</accession>
<feature type="transmembrane region" description="Helical" evidence="9">
    <location>
        <begin position="119"/>
        <end position="140"/>
    </location>
</feature>
<name>A0A953N8C0_9BURK</name>
<dbReference type="PANTHER" id="PTHR30574:SF1">
    <property type="entry name" value="SULPHUR TRANSPORT DOMAIN-CONTAINING PROTEIN"/>
    <property type="match status" value="1"/>
</dbReference>